<evidence type="ECO:0000256" key="1">
    <source>
        <dbReference type="ARBA" id="ARBA00004651"/>
    </source>
</evidence>
<evidence type="ECO:0000256" key="6">
    <source>
        <dbReference type="ARBA" id="ARBA00023136"/>
    </source>
</evidence>
<evidence type="ECO:0000313" key="9">
    <source>
        <dbReference type="EMBL" id="MFB9753659.1"/>
    </source>
</evidence>
<reference evidence="9 10" key="1">
    <citation type="submission" date="2024-09" db="EMBL/GenBank/DDBJ databases">
        <authorList>
            <person name="Sun Q."/>
            <person name="Mori K."/>
        </authorList>
    </citation>
    <scope>NUCLEOTIDE SEQUENCE [LARGE SCALE GENOMIC DNA]</scope>
    <source>
        <strain evidence="9 10">JCM 12520</strain>
    </source>
</reference>
<dbReference type="Pfam" id="PF07690">
    <property type="entry name" value="MFS_1"/>
    <property type="match status" value="1"/>
</dbReference>
<keyword evidence="3" id="KW-1003">Cell membrane</keyword>
<proteinExistence type="predicted"/>
<dbReference type="InterPro" id="IPR050189">
    <property type="entry name" value="MFS_Efflux_Transporters"/>
</dbReference>
<dbReference type="Gene3D" id="1.20.1720.10">
    <property type="entry name" value="Multidrug resistance protein D"/>
    <property type="match status" value="1"/>
</dbReference>
<feature type="domain" description="Major facilitator superfamily (MFS) profile" evidence="8">
    <location>
        <begin position="11"/>
        <end position="391"/>
    </location>
</feature>
<feature type="transmembrane region" description="Helical" evidence="7">
    <location>
        <begin position="163"/>
        <end position="182"/>
    </location>
</feature>
<keyword evidence="5 7" id="KW-1133">Transmembrane helix</keyword>
<protein>
    <submittedName>
        <fullName evidence="9">MFS transporter</fullName>
    </submittedName>
</protein>
<feature type="transmembrane region" description="Helical" evidence="7">
    <location>
        <begin position="278"/>
        <end position="296"/>
    </location>
</feature>
<feature type="transmembrane region" description="Helical" evidence="7">
    <location>
        <begin position="109"/>
        <end position="127"/>
    </location>
</feature>
<feature type="transmembrane region" description="Helical" evidence="7">
    <location>
        <begin position="368"/>
        <end position="386"/>
    </location>
</feature>
<feature type="transmembrane region" description="Helical" evidence="7">
    <location>
        <begin position="308"/>
        <end position="331"/>
    </location>
</feature>
<organism evidence="9 10">
    <name type="scientific">Paenibacillus hodogayensis</name>
    <dbReference type="NCBI Taxonomy" id="279208"/>
    <lineage>
        <taxon>Bacteria</taxon>
        <taxon>Bacillati</taxon>
        <taxon>Bacillota</taxon>
        <taxon>Bacilli</taxon>
        <taxon>Bacillales</taxon>
        <taxon>Paenibacillaceae</taxon>
        <taxon>Paenibacillus</taxon>
    </lineage>
</organism>
<comment type="caution">
    <text evidence="9">The sequence shown here is derived from an EMBL/GenBank/DDBJ whole genome shotgun (WGS) entry which is preliminary data.</text>
</comment>
<evidence type="ECO:0000256" key="5">
    <source>
        <dbReference type="ARBA" id="ARBA00022989"/>
    </source>
</evidence>
<evidence type="ECO:0000256" key="7">
    <source>
        <dbReference type="SAM" id="Phobius"/>
    </source>
</evidence>
<feature type="transmembrane region" description="Helical" evidence="7">
    <location>
        <begin position="44"/>
        <end position="65"/>
    </location>
</feature>
<keyword evidence="10" id="KW-1185">Reference proteome</keyword>
<dbReference type="InterPro" id="IPR020846">
    <property type="entry name" value="MFS_dom"/>
</dbReference>
<feature type="transmembrane region" description="Helical" evidence="7">
    <location>
        <begin position="211"/>
        <end position="230"/>
    </location>
</feature>
<keyword evidence="2" id="KW-0813">Transport</keyword>
<evidence type="ECO:0000256" key="3">
    <source>
        <dbReference type="ARBA" id="ARBA00022475"/>
    </source>
</evidence>
<dbReference type="PANTHER" id="PTHR43124:SF3">
    <property type="entry name" value="CHLORAMPHENICOL EFFLUX PUMP RV0191"/>
    <property type="match status" value="1"/>
</dbReference>
<keyword evidence="6 7" id="KW-0472">Membrane</keyword>
<evidence type="ECO:0000313" key="10">
    <source>
        <dbReference type="Proteomes" id="UP001589619"/>
    </source>
</evidence>
<sequence>MDNARKPITGIAYLLSFSAFLGPFSQTIYTPVLPEVADVLHTTGFWVSMTVSFYTLCLAVMQMVYGPLTDTIGRRKVLLAGNVIYLAATLGCYFTHTIGALLALRGLQAIGIAAGSVVAVTVIGDLFEGSKRGKAMGTFQMMVALGPVLGPVAGGWISQWFDFHAVFLVLFAVGCAVLALNIKYVPETKSANRAPESFSWRDYADVLRNRIGFFVAALGFVQYYALYHYLVFLPDLLNERYALSSSQKGMAFISISLFLVIGSYAGGKLAGRMRPARLLSATSLLIAVSIVLFMATKSHSLGLLLFSNMLFGLFVGLSLPVQTVLLTATFLNKRATSVGVYNFLRYMGMTLGPVGGAVLLHAGGLDAAFGFAALLSVGCCWLGWRLDRSGETLRKAGRGAGE</sequence>
<feature type="transmembrane region" description="Helical" evidence="7">
    <location>
        <begin position="343"/>
        <end position="362"/>
    </location>
</feature>
<comment type="subcellular location">
    <subcellularLocation>
        <location evidence="1">Cell membrane</location>
        <topology evidence="1">Multi-pass membrane protein</topology>
    </subcellularLocation>
</comment>
<keyword evidence="4 7" id="KW-0812">Transmembrane</keyword>
<feature type="transmembrane region" description="Helical" evidence="7">
    <location>
        <begin position="139"/>
        <end position="157"/>
    </location>
</feature>
<evidence type="ECO:0000256" key="4">
    <source>
        <dbReference type="ARBA" id="ARBA00022692"/>
    </source>
</evidence>
<dbReference type="InterPro" id="IPR011701">
    <property type="entry name" value="MFS"/>
</dbReference>
<name>A0ABV5VZC4_9BACL</name>
<gene>
    <name evidence="9" type="ORF">ACFFNY_18995</name>
</gene>
<evidence type="ECO:0000259" key="8">
    <source>
        <dbReference type="PROSITE" id="PS50850"/>
    </source>
</evidence>
<dbReference type="PANTHER" id="PTHR43124">
    <property type="entry name" value="PURINE EFFLUX PUMP PBUE"/>
    <property type="match status" value="1"/>
</dbReference>
<dbReference type="Proteomes" id="UP001589619">
    <property type="component" value="Unassembled WGS sequence"/>
</dbReference>
<dbReference type="PRINTS" id="PR01036">
    <property type="entry name" value="TCRTETB"/>
</dbReference>
<accession>A0ABV5VZC4</accession>
<dbReference type="EMBL" id="JBHMAG010000013">
    <property type="protein sequence ID" value="MFB9753659.1"/>
    <property type="molecule type" value="Genomic_DNA"/>
</dbReference>
<evidence type="ECO:0000256" key="2">
    <source>
        <dbReference type="ARBA" id="ARBA00022448"/>
    </source>
</evidence>
<dbReference type="InterPro" id="IPR036259">
    <property type="entry name" value="MFS_trans_sf"/>
</dbReference>
<dbReference type="CDD" id="cd17474">
    <property type="entry name" value="MFS_YfmO_like"/>
    <property type="match status" value="1"/>
</dbReference>
<feature type="transmembrane region" description="Helical" evidence="7">
    <location>
        <begin position="77"/>
        <end position="103"/>
    </location>
</feature>
<dbReference type="RefSeq" id="WP_344914726.1">
    <property type="nucleotide sequence ID" value="NZ_BAAAYO010000014.1"/>
</dbReference>
<dbReference type="PROSITE" id="PS50850">
    <property type="entry name" value="MFS"/>
    <property type="match status" value="1"/>
</dbReference>
<feature type="transmembrane region" description="Helical" evidence="7">
    <location>
        <begin position="250"/>
        <end position="266"/>
    </location>
</feature>
<dbReference type="SUPFAM" id="SSF103473">
    <property type="entry name" value="MFS general substrate transporter"/>
    <property type="match status" value="1"/>
</dbReference>
<feature type="transmembrane region" description="Helical" evidence="7">
    <location>
        <begin position="12"/>
        <end position="32"/>
    </location>
</feature>